<dbReference type="Pfam" id="PF20431">
    <property type="entry name" value="E_motif"/>
    <property type="match status" value="1"/>
</dbReference>
<dbReference type="Proteomes" id="UP001279734">
    <property type="component" value="Unassembled WGS sequence"/>
</dbReference>
<reference evidence="3" key="1">
    <citation type="submission" date="2023-05" db="EMBL/GenBank/DDBJ databases">
        <title>Nepenthes gracilis genome sequencing.</title>
        <authorList>
            <person name="Fukushima K."/>
        </authorList>
    </citation>
    <scope>NUCLEOTIDE SEQUENCE</scope>
    <source>
        <strain evidence="3">SING2019-196</strain>
    </source>
</reference>
<dbReference type="PROSITE" id="PS51375">
    <property type="entry name" value="PPR"/>
    <property type="match status" value="5"/>
</dbReference>
<dbReference type="InterPro" id="IPR011990">
    <property type="entry name" value="TPR-like_helical_dom_sf"/>
</dbReference>
<dbReference type="EMBL" id="BSYO01000013">
    <property type="protein sequence ID" value="GMH13502.1"/>
    <property type="molecule type" value="Genomic_DNA"/>
</dbReference>
<dbReference type="FunFam" id="1.25.40.10:FF:001079">
    <property type="entry name" value="Pentatricopeptide repeat-containing protein At2g17210"/>
    <property type="match status" value="1"/>
</dbReference>
<dbReference type="GO" id="GO:0009451">
    <property type="term" value="P:RNA modification"/>
    <property type="evidence" value="ECO:0007669"/>
    <property type="project" value="InterPro"/>
</dbReference>
<organism evidence="3 4">
    <name type="scientific">Nepenthes gracilis</name>
    <name type="common">Slender pitcher plant</name>
    <dbReference type="NCBI Taxonomy" id="150966"/>
    <lineage>
        <taxon>Eukaryota</taxon>
        <taxon>Viridiplantae</taxon>
        <taxon>Streptophyta</taxon>
        <taxon>Embryophyta</taxon>
        <taxon>Tracheophyta</taxon>
        <taxon>Spermatophyta</taxon>
        <taxon>Magnoliopsida</taxon>
        <taxon>eudicotyledons</taxon>
        <taxon>Gunneridae</taxon>
        <taxon>Pentapetalae</taxon>
        <taxon>Caryophyllales</taxon>
        <taxon>Nepenthaceae</taxon>
        <taxon>Nepenthes</taxon>
    </lineage>
</organism>
<dbReference type="InterPro" id="IPR046848">
    <property type="entry name" value="E_motif"/>
</dbReference>
<evidence type="ECO:0000313" key="3">
    <source>
        <dbReference type="EMBL" id="GMH13502.1"/>
    </source>
</evidence>
<evidence type="ECO:0000256" key="1">
    <source>
        <dbReference type="ARBA" id="ARBA00022737"/>
    </source>
</evidence>
<dbReference type="Gene3D" id="1.25.40.10">
    <property type="entry name" value="Tetratricopeptide repeat domain"/>
    <property type="match status" value="5"/>
</dbReference>
<feature type="repeat" description="PPR" evidence="2">
    <location>
        <begin position="314"/>
        <end position="348"/>
    </location>
</feature>
<dbReference type="AlphaFoldDB" id="A0AAD3SN38"/>
<name>A0AAD3SN38_NEPGR</name>
<evidence type="ECO:0008006" key="5">
    <source>
        <dbReference type="Google" id="ProtNLM"/>
    </source>
</evidence>
<dbReference type="FunFam" id="1.25.40.10:FF:000344">
    <property type="entry name" value="Pentatricopeptide repeat-containing protein"/>
    <property type="match status" value="1"/>
</dbReference>
<dbReference type="NCBIfam" id="TIGR00756">
    <property type="entry name" value="PPR"/>
    <property type="match status" value="3"/>
</dbReference>
<feature type="repeat" description="PPR" evidence="2">
    <location>
        <begin position="112"/>
        <end position="146"/>
    </location>
</feature>
<keyword evidence="4" id="KW-1185">Reference proteome</keyword>
<feature type="repeat" description="PPR" evidence="2">
    <location>
        <begin position="415"/>
        <end position="449"/>
    </location>
</feature>
<evidence type="ECO:0000256" key="2">
    <source>
        <dbReference type="PROSITE-ProRule" id="PRU00708"/>
    </source>
</evidence>
<evidence type="ECO:0000313" key="4">
    <source>
        <dbReference type="Proteomes" id="UP001279734"/>
    </source>
</evidence>
<dbReference type="PANTHER" id="PTHR47926:SF452">
    <property type="entry name" value="PENTATRICOPEPTIDE REPEAT-CONTAINING PROTEIN"/>
    <property type="match status" value="1"/>
</dbReference>
<dbReference type="Pfam" id="PF01535">
    <property type="entry name" value="PPR"/>
    <property type="match status" value="4"/>
</dbReference>
<keyword evidence="1" id="KW-0677">Repeat</keyword>
<dbReference type="InterPro" id="IPR046960">
    <property type="entry name" value="PPR_At4g14850-like_plant"/>
</dbReference>
<dbReference type="InterPro" id="IPR002885">
    <property type="entry name" value="PPR_rpt"/>
</dbReference>
<feature type="repeat" description="PPR" evidence="2">
    <location>
        <begin position="551"/>
        <end position="586"/>
    </location>
</feature>
<accession>A0AAD3SN38</accession>
<sequence length="744" mass="82176">MHSGSFPLGSKLPNWNVWIKESISNGRWEEAFSYYLGMRKSGVQLTDPSSFPSIFKACSHISFRHGESMHASSVKQGYESFPSVGNCTLDFYLKWNAFESSFSVFDSMRSRDSVSWNIMVHGNLEQGVFEDGLWYFLQARVAGFEPNVSTLVLVAQACRTLEWFDEGQKFHGLMLKWGFWSVISIQNSLLSMYSDAAMDSARLLFDEMPERDIISWSVMIQGYVHNELAILALQLYQVMVSGAIVEPDGQTMVSVLKACAKIGDTDMGSCIHGSIISRGLDYDVFVGNSLIDMYSKCFDADSAFRIFNQMPLKSKVSWNSILSGFVHNGMHSDALALFSSMGNGGVKMDEVTLVNLLQICKHFFKANHCKLIHSKIIQLGYELNELLSSALIDTYARCYLIGLAEKLFDSLTRRNIVSWGIMIAGFTHCGSPHEAIAIFQEMRQVGEKPNAIILLNLIEACAVSAELGRAKWAHGISIGRGLAAELAVGTAIVDMYSKCGALEASRKAFDEIHQKNILSWSAMVAAYGMNGRPHDSLALLTEMKQHGLKPNAVTALSVLSACSHGGLVAEGLSFFKEMVKNHGIEPRIEHFACVVDLLSRAGKLISATELIKMMPENLKGHASLWGALLSSCRRYGSIEIGAWAVSRVLEIEPMSSGGYLLASSMHAADGSWGDAARMRWLVNERGVRVVAGYSMLYVYNKAFKFVAGEGCNLRAAESSGVVEQLHRCMKIGKECDDDDEFIVE</sequence>
<comment type="caution">
    <text evidence="3">The sequence shown here is derived from an EMBL/GenBank/DDBJ whole genome shotgun (WGS) entry which is preliminary data.</text>
</comment>
<gene>
    <name evidence="3" type="ORF">Nepgr_015343</name>
</gene>
<feature type="repeat" description="PPR" evidence="2">
    <location>
        <begin position="516"/>
        <end position="550"/>
    </location>
</feature>
<dbReference type="GO" id="GO:0003723">
    <property type="term" value="F:RNA binding"/>
    <property type="evidence" value="ECO:0007669"/>
    <property type="project" value="InterPro"/>
</dbReference>
<dbReference type="PANTHER" id="PTHR47926">
    <property type="entry name" value="PENTATRICOPEPTIDE REPEAT-CONTAINING PROTEIN"/>
    <property type="match status" value="1"/>
</dbReference>
<dbReference type="Pfam" id="PF13041">
    <property type="entry name" value="PPR_2"/>
    <property type="match status" value="2"/>
</dbReference>
<protein>
    <recommendedName>
        <fullName evidence="5">Pentatricopeptide repeat-containing protein</fullName>
    </recommendedName>
</protein>
<proteinExistence type="predicted"/>